<dbReference type="Proteomes" id="UP000184474">
    <property type="component" value="Unassembled WGS sequence"/>
</dbReference>
<proteinExistence type="predicted"/>
<keyword evidence="3" id="KW-1185">Reference proteome</keyword>
<keyword evidence="1" id="KW-1133">Transmembrane helix</keyword>
<reference evidence="3" key="1">
    <citation type="submission" date="2016-11" db="EMBL/GenBank/DDBJ databases">
        <authorList>
            <person name="Varghese N."/>
            <person name="Submissions S."/>
        </authorList>
    </citation>
    <scope>NUCLEOTIDE SEQUENCE [LARGE SCALE GENOMIC DNA]</scope>
    <source>
        <strain evidence="3">DSM 26134</strain>
    </source>
</reference>
<feature type="transmembrane region" description="Helical" evidence="1">
    <location>
        <begin position="95"/>
        <end position="116"/>
    </location>
</feature>
<dbReference type="RefSeq" id="WP_073123334.1">
    <property type="nucleotide sequence ID" value="NZ_FRAA01000005.1"/>
</dbReference>
<keyword evidence="1" id="KW-0472">Membrane</keyword>
<dbReference type="STRING" id="156994.SAMN04488028_105185"/>
<sequence length="154" mass="18070">MVKAIKFCYLISVPIFLIVLLYYYALFPAQIDVYFNASGLATHSVDKSMLFYLAIGVFVVTNGLIFLYRRLKQSEVDMDLIDFGQMTKSESMYHWINGLSLMFNVTYILSIIYLGLFQSRQNLDITDYTVLVYLGPIFIILWIFWFLYLQITKK</sequence>
<evidence type="ECO:0000313" key="3">
    <source>
        <dbReference type="Proteomes" id="UP000184474"/>
    </source>
</evidence>
<evidence type="ECO:0000256" key="1">
    <source>
        <dbReference type="SAM" id="Phobius"/>
    </source>
</evidence>
<feature type="transmembrane region" description="Helical" evidence="1">
    <location>
        <begin position="49"/>
        <end position="68"/>
    </location>
</feature>
<feature type="transmembrane region" description="Helical" evidence="1">
    <location>
        <begin position="128"/>
        <end position="149"/>
    </location>
</feature>
<organism evidence="2 3">
    <name type="scientific">Reichenbachiella agariperforans</name>
    <dbReference type="NCBI Taxonomy" id="156994"/>
    <lineage>
        <taxon>Bacteria</taxon>
        <taxon>Pseudomonadati</taxon>
        <taxon>Bacteroidota</taxon>
        <taxon>Cytophagia</taxon>
        <taxon>Cytophagales</taxon>
        <taxon>Reichenbachiellaceae</taxon>
        <taxon>Reichenbachiella</taxon>
    </lineage>
</organism>
<keyword evidence="1" id="KW-0812">Transmembrane</keyword>
<dbReference type="AlphaFoldDB" id="A0A1M6SWM3"/>
<dbReference type="EMBL" id="FRAA01000005">
    <property type="protein sequence ID" value="SHK49115.1"/>
    <property type="molecule type" value="Genomic_DNA"/>
</dbReference>
<accession>A0A1M6SWM3</accession>
<gene>
    <name evidence="2" type="ORF">SAMN04488028_105185</name>
</gene>
<evidence type="ECO:0008006" key="4">
    <source>
        <dbReference type="Google" id="ProtNLM"/>
    </source>
</evidence>
<name>A0A1M6SWM3_REIAG</name>
<protein>
    <recommendedName>
        <fullName evidence="4">DUF1648 domain-containing protein</fullName>
    </recommendedName>
</protein>
<evidence type="ECO:0000313" key="2">
    <source>
        <dbReference type="EMBL" id="SHK49115.1"/>
    </source>
</evidence>
<feature type="transmembrane region" description="Helical" evidence="1">
    <location>
        <begin position="7"/>
        <end position="29"/>
    </location>
</feature>